<dbReference type="Proteomes" id="UP001501509">
    <property type="component" value="Unassembled WGS sequence"/>
</dbReference>
<evidence type="ECO:0000256" key="1">
    <source>
        <dbReference type="SAM" id="MobiDB-lite"/>
    </source>
</evidence>
<dbReference type="Pfam" id="PF19803">
    <property type="entry name" value="DUF6286"/>
    <property type="match status" value="1"/>
</dbReference>
<keyword evidence="2" id="KW-0812">Transmembrane</keyword>
<keyword evidence="2" id="KW-0472">Membrane</keyword>
<name>A0ABN3PE07_9ACTN</name>
<dbReference type="EMBL" id="BAAATD010000001">
    <property type="protein sequence ID" value="GAA2581190.1"/>
    <property type="molecule type" value="Genomic_DNA"/>
</dbReference>
<dbReference type="InterPro" id="IPR046253">
    <property type="entry name" value="DUF6286"/>
</dbReference>
<reference evidence="4 5" key="1">
    <citation type="journal article" date="2019" name="Int. J. Syst. Evol. Microbiol.">
        <title>The Global Catalogue of Microorganisms (GCM) 10K type strain sequencing project: providing services to taxonomists for standard genome sequencing and annotation.</title>
        <authorList>
            <consortium name="The Broad Institute Genomics Platform"/>
            <consortium name="The Broad Institute Genome Sequencing Center for Infectious Disease"/>
            <person name="Wu L."/>
            <person name="Ma J."/>
        </authorList>
    </citation>
    <scope>NUCLEOTIDE SEQUENCE [LARGE SCALE GENOMIC DNA]</scope>
    <source>
        <strain evidence="4 5">JCM 6833</strain>
    </source>
</reference>
<evidence type="ECO:0000313" key="5">
    <source>
        <dbReference type="Proteomes" id="UP001501509"/>
    </source>
</evidence>
<evidence type="ECO:0000313" key="4">
    <source>
        <dbReference type="EMBL" id="GAA2581190.1"/>
    </source>
</evidence>
<proteinExistence type="predicted"/>
<feature type="transmembrane region" description="Helical" evidence="2">
    <location>
        <begin position="39"/>
        <end position="66"/>
    </location>
</feature>
<feature type="transmembrane region" description="Helical" evidence="2">
    <location>
        <begin position="86"/>
        <end position="111"/>
    </location>
</feature>
<feature type="region of interest" description="Disordered" evidence="1">
    <location>
        <begin position="1"/>
        <end position="22"/>
    </location>
</feature>
<keyword evidence="2" id="KW-1133">Transmembrane helix</keyword>
<accession>A0ABN3PE07</accession>
<dbReference type="RefSeq" id="WP_344538424.1">
    <property type="nucleotide sequence ID" value="NZ_BAAATD010000001.1"/>
</dbReference>
<protein>
    <recommendedName>
        <fullName evidence="3">DUF6286 domain-containing protein</fullName>
    </recommendedName>
</protein>
<keyword evidence="5" id="KW-1185">Reference proteome</keyword>
<comment type="caution">
    <text evidence="4">The sequence shown here is derived from an EMBL/GenBank/DDBJ whole genome shotgun (WGS) entry which is preliminary data.</text>
</comment>
<organism evidence="4 5">
    <name type="scientific">Actinomadura fulvescens</name>
    <dbReference type="NCBI Taxonomy" id="46160"/>
    <lineage>
        <taxon>Bacteria</taxon>
        <taxon>Bacillati</taxon>
        <taxon>Actinomycetota</taxon>
        <taxon>Actinomycetes</taxon>
        <taxon>Streptosporangiales</taxon>
        <taxon>Thermomonosporaceae</taxon>
        <taxon>Actinomadura</taxon>
    </lineage>
</organism>
<feature type="domain" description="DUF6286" evidence="3">
    <location>
        <begin position="100"/>
        <end position="205"/>
    </location>
</feature>
<evidence type="ECO:0000259" key="3">
    <source>
        <dbReference type="Pfam" id="PF19803"/>
    </source>
</evidence>
<sequence>MTTTAGQLRNAPSRAEAPPRAADRAARRAARRVFRPRRVWPALVTAAVLTAAGTIVAVEAISALAGSPARVVPYERLANWLAGASWESAAIVTAGVGAVLLGLVALLAGLLPGHTRLIRLRTDDPDLVIGVTERGLRTAAGAAARDLDLVSDVRSVKTRGHRVIVTVATPVREAGDLKESVRTAVRTRLDELGVEPARTVGVRVRHKGA</sequence>
<evidence type="ECO:0000256" key="2">
    <source>
        <dbReference type="SAM" id="Phobius"/>
    </source>
</evidence>
<gene>
    <name evidence="4" type="ORF">GCM10010411_12180</name>
</gene>
<feature type="compositionally biased region" description="Low complexity" evidence="1">
    <location>
        <begin position="9"/>
        <end position="20"/>
    </location>
</feature>